<comment type="caution">
    <text evidence="1">The sequence shown here is derived from an EMBL/GenBank/DDBJ whole genome shotgun (WGS) entry which is preliminary data.</text>
</comment>
<protein>
    <recommendedName>
        <fullName evidence="3">Major capsid protein E</fullName>
    </recommendedName>
</protein>
<name>A0ABR6EUT3_9SPHI</name>
<gene>
    <name evidence="1" type="ORF">GM920_07800</name>
</gene>
<sequence length="365" mass="40500">MVNVQELVPSFRQVDAQAYIETFPFEELPYQSVFPLLYQPDLKWSGIEAEFGAKVMADVVAFNSRAPRKGRPLPSKISGDMPKIEVARDKVETDFNTLRSLENAVRLLPDGPTRKQAMQRVLDWHYDDQPFVVNAVNARLEWIAKQITSKGKYSLTLVNNEAGIQTKIDVDFGIPAAQVVNAGKSWSDPTSDPIADIRARKAAAKAKNRKLNFMTMEEDSFDNFVSNPIVQKFCATYFANALNVQQLPDLATVNSSLSRQGLPTIKIWESTMVAEGKDGSLNAITGWEEGNVTFHETSELGNTQYTLSADEYVQAGVAKKTKSGIILLKTWGEEDPITVITKAVAYATPVLNNSKNIHILKTKLA</sequence>
<dbReference type="RefSeq" id="WP_182955166.1">
    <property type="nucleotide sequence ID" value="NZ_WNXC01000001.1"/>
</dbReference>
<organism evidence="1 2">
    <name type="scientific">Pedobacter gandavensis</name>
    <dbReference type="NCBI Taxonomy" id="2679963"/>
    <lineage>
        <taxon>Bacteria</taxon>
        <taxon>Pseudomonadati</taxon>
        <taxon>Bacteroidota</taxon>
        <taxon>Sphingobacteriia</taxon>
        <taxon>Sphingobacteriales</taxon>
        <taxon>Sphingobacteriaceae</taxon>
        <taxon>Pedobacter</taxon>
    </lineage>
</organism>
<dbReference type="InterPro" id="IPR005564">
    <property type="entry name" value="Major_capsid_GpE"/>
</dbReference>
<evidence type="ECO:0008006" key="3">
    <source>
        <dbReference type="Google" id="ProtNLM"/>
    </source>
</evidence>
<dbReference type="EMBL" id="WNXC01000001">
    <property type="protein sequence ID" value="MBB2148812.1"/>
    <property type="molecule type" value="Genomic_DNA"/>
</dbReference>
<dbReference type="Pfam" id="PF03864">
    <property type="entry name" value="Phage_cap_E"/>
    <property type="match status" value="1"/>
</dbReference>
<dbReference type="Proteomes" id="UP000636110">
    <property type="component" value="Unassembled WGS sequence"/>
</dbReference>
<dbReference type="Gene3D" id="3.90.1690.10">
    <property type="entry name" value="phage-related protein like domain"/>
    <property type="match status" value="1"/>
</dbReference>
<evidence type="ECO:0000313" key="2">
    <source>
        <dbReference type="Proteomes" id="UP000636110"/>
    </source>
</evidence>
<evidence type="ECO:0000313" key="1">
    <source>
        <dbReference type="EMBL" id="MBB2148812.1"/>
    </source>
</evidence>
<dbReference type="InterPro" id="IPR053738">
    <property type="entry name" value="Lambda_capsid_assembly"/>
</dbReference>
<reference evidence="1 2" key="1">
    <citation type="submission" date="2019-11" db="EMBL/GenBank/DDBJ databases">
        <title>Description of Pedobacter sp. LMG 31462T.</title>
        <authorList>
            <person name="Carlier A."/>
            <person name="Qi S."/>
            <person name="Vandamme P."/>
        </authorList>
    </citation>
    <scope>NUCLEOTIDE SEQUENCE [LARGE SCALE GENOMIC DNA]</scope>
    <source>
        <strain evidence="1 2">LMG 31462</strain>
    </source>
</reference>
<keyword evidence="2" id="KW-1185">Reference proteome</keyword>
<proteinExistence type="predicted"/>
<accession>A0ABR6EUT3</accession>